<reference evidence="9" key="1">
    <citation type="submission" date="2020-03" db="EMBL/GenBank/DDBJ databases">
        <title>Studies in the Genomics of Life Span.</title>
        <authorList>
            <person name="Glass D."/>
        </authorList>
    </citation>
    <scope>NUCLEOTIDE SEQUENCE</scope>
    <source>
        <strain evidence="9">SUZIE</strain>
        <tissue evidence="9">Muscle</tissue>
    </source>
</reference>
<dbReference type="GO" id="GO:0016020">
    <property type="term" value="C:membrane"/>
    <property type="evidence" value="ECO:0007669"/>
    <property type="project" value="UniProtKB-SubCell"/>
</dbReference>
<dbReference type="GO" id="GO:0005524">
    <property type="term" value="F:ATP binding"/>
    <property type="evidence" value="ECO:0007669"/>
    <property type="project" value="UniProtKB-KW"/>
</dbReference>
<evidence type="ECO:0000256" key="3">
    <source>
        <dbReference type="ARBA" id="ARBA00022741"/>
    </source>
</evidence>
<dbReference type="SMART" id="SM00382">
    <property type="entry name" value="AAA"/>
    <property type="match status" value="1"/>
</dbReference>
<dbReference type="PROSITE" id="PS50893">
    <property type="entry name" value="ABC_TRANSPORTER_2"/>
    <property type="match status" value="1"/>
</dbReference>
<evidence type="ECO:0000256" key="5">
    <source>
        <dbReference type="ARBA" id="ARBA00022989"/>
    </source>
</evidence>
<protein>
    <submittedName>
        <fullName evidence="9">ATP-binding cassette sub-family A member 13</fullName>
    </submittedName>
</protein>
<keyword evidence="3" id="KW-0547">Nucleotide-binding</keyword>
<organism evidence="9 10">
    <name type="scientific">Sciurus carolinensis</name>
    <name type="common">Eastern gray squirrel</name>
    <dbReference type="NCBI Taxonomy" id="30640"/>
    <lineage>
        <taxon>Eukaryota</taxon>
        <taxon>Metazoa</taxon>
        <taxon>Chordata</taxon>
        <taxon>Craniata</taxon>
        <taxon>Vertebrata</taxon>
        <taxon>Euteleostomi</taxon>
        <taxon>Mammalia</taxon>
        <taxon>Eutheria</taxon>
        <taxon>Euarchontoglires</taxon>
        <taxon>Glires</taxon>
        <taxon>Rodentia</taxon>
        <taxon>Sciuromorpha</taxon>
        <taxon>Sciuridae</taxon>
        <taxon>Sciurinae</taxon>
        <taxon>Sciurini</taxon>
        <taxon>Sciurus</taxon>
    </lineage>
</organism>
<dbReference type="Gene3D" id="3.40.50.300">
    <property type="entry name" value="P-loop containing nucleotide triphosphate hydrolases"/>
    <property type="match status" value="1"/>
</dbReference>
<dbReference type="PANTHER" id="PTHR19229:SF113">
    <property type="entry name" value="ATP-BINDING CASSETTE SUB-FAMILY A MEMBER 13"/>
    <property type="match status" value="1"/>
</dbReference>
<dbReference type="FunFam" id="3.40.50.300:FF:000689">
    <property type="entry name" value="ATP binding cassette subfamily A member 12"/>
    <property type="match status" value="1"/>
</dbReference>
<dbReference type="InterPro" id="IPR003593">
    <property type="entry name" value="AAA+_ATPase"/>
</dbReference>
<dbReference type="SUPFAM" id="SSF55298">
    <property type="entry name" value="YjgF-like"/>
    <property type="match status" value="1"/>
</dbReference>
<sequence>MLFTGITLYSHPYGGALLNEDKILESIRQCGVALCIVLGFSILSASIGSSVVRDRVTGAKRLQHISGLGYRTYWFTHFLYDMLFYLVSVCLCVAIITAFQLTAFTFRENLAATALLLALFGYATLPWMYLMSRIFSSSDVAFISYISLNFIFGLCTMLMTTMPRILATISKAQNLQNIYDVLKWVFTIFPQFCLGQGLIELCYNQIKYDLTHNFGIDSYVSPFEMDFLGWIFVELASQGTILLLLRILLHWDLLHCSRGHSTLQGTVKSLKDIDVEKEQMRVLEGRTSGDILVLNSLSKCYGRFFKKTTAVQDISLGIPRGECFGLLGVNGAGKSTTFKVLNGEVPPSSGHAVVRTPTGEEVDLSSAGKAGVLIGYCPQQDALDELLTGWEHLQYYCSLRGIPKQCIPEVAGDLVRRLHLEAHVEKPVSTYSGGTKRKLSTALALVGKPDILLLDEPSSGMDPCSKRYLWQTIMKETREGCAVVLTSHSMEECEALCTRLAIMVNGSFQCLGSPQHIRNSPRAIGPYNQVLFGRIIYISGQKGTNPSNGQLVPGREIAETKHAFMNTGENLRAAGCDITNVVKATVLPAAINDFNTVSEICKQCFKSSFPARWAYQVAALPKGEHTEIEELSVQRPLSSMAIRRHRVVLNLPLS</sequence>
<dbReference type="GO" id="GO:0005319">
    <property type="term" value="F:lipid transporter activity"/>
    <property type="evidence" value="ECO:0007669"/>
    <property type="project" value="TreeGrafter"/>
</dbReference>
<dbReference type="GO" id="GO:0016887">
    <property type="term" value="F:ATP hydrolysis activity"/>
    <property type="evidence" value="ECO:0007669"/>
    <property type="project" value="InterPro"/>
</dbReference>
<evidence type="ECO:0000256" key="2">
    <source>
        <dbReference type="ARBA" id="ARBA00022692"/>
    </source>
</evidence>
<dbReference type="InterPro" id="IPR026082">
    <property type="entry name" value="ABCA"/>
</dbReference>
<keyword evidence="10" id="KW-1185">Reference proteome</keyword>
<dbReference type="GO" id="GO:0140359">
    <property type="term" value="F:ABC-type transporter activity"/>
    <property type="evidence" value="ECO:0007669"/>
    <property type="project" value="InterPro"/>
</dbReference>
<dbReference type="InterPro" id="IPR003439">
    <property type="entry name" value="ABC_transporter-like_ATP-bd"/>
</dbReference>
<evidence type="ECO:0000313" key="10">
    <source>
        <dbReference type="Proteomes" id="UP001166674"/>
    </source>
</evidence>
<feature type="transmembrane region" description="Helical" evidence="7">
    <location>
        <begin position="32"/>
        <end position="52"/>
    </location>
</feature>
<dbReference type="Pfam" id="PF12698">
    <property type="entry name" value="ABC2_membrane_3"/>
    <property type="match status" value="1"/>
</dbReference>
<comment type="subcellular location">
    <subcellularLocation>
        <location evidence="1">Membrane</location>
        <topology evidence="1">Multi-pass membrane protein</topology>
    </subcellularLocation>
</comment>
<dbReference type="PANTHER" id="PTHR19229">
    <property type="entry name" value="ATP-BINDING CASSETTE TRANSPORTER SUBFAMILY A ABCA"/>
    <property type="match status" value="1"/>
</dbReference>
<gene>
    <name evidence="9" type="ORF">SUZIE_124755</name>
</gene>
<feature type="transmembrane region" description="Helical" evidence="7">
    <location>
        <begin position="110"/>
        <end position="130"/>
    </location>
</feature>
<dbReference type="CDD" id="cd00448">
    <property type="entry name" value="YjgF_YER057c_UK114_family"/>
    <property type="match status" value="1"/>
</dbReference>
<evidence type="ECO:0000256" key="4">
    <source>
        <dbReference type="ARBA" id="ARBA00022840"/>
    </source>
</evidence>
<dbReference type="Pfam" id="PF01042">
    <property type="entry name" value="Ribonuc_L-PSP"/>
    <property type="match status" value="1"/>
</dbReference>
<dbReference type="InterPro" id="IPR035959">
    <property type="entry name" value="RutC-like_sf"/>
</dbReference>
<dbReference type="InterPro" id="IPR027417">
    <property type="entry name" value="P-loop_NTPase"/>
</dbReference>
<dbReference type="EMBL" id="JAATJV010212320">
    <property type="protein sequence ID" value="MBZ3873801.1"/>
    <property type="molecule type" value="Genomic_DNA"/>
</dbReference>
<evidence type="ECO:0000256" key="7">
    <source>
        <dbReference type="SAM" id="Phobius"/>
    </source>
</evidence>
<keyword evidence="2 7" id="KW-0812">Transmembrane</keyword>
<feature type="transmembrane region" description="Helical" evidence="7">
    <location>
        <begin position="82"/>
        <end position="103"/>
    </location>
</feature>
<comment type="caution">
    <text evidence="9">The sequence shown here is derived from an EMBL/GenBank/DDBJ whole genome shotgun (WGS) entry which is preliminary data.</text>
</comment>
<keyword evidence="4 9" id="KW-0067">ATP-binding</keyword>
<evidence type="ECO:0000256" key="6">
    <source>
        <dbReference type="ARBA" id="ARBA00023136"/>
    </source>
</evidence>
<dbReference type="InterPro" id="IPR006175">
    <property type="entry name" value="YjgF/YER057c/UK114"/>
</dbReference>
<evidence type="ECO:0000259" key="8">
    <source>
        <dbReference type="PROSITE" id="PS50893"/>
    </source>
</evidence>
<dbReference type="Proteomes" id="UP001166674">
    <property type="component" value="Unassembled WGS sequence"/>
</dbReference>
<feature type="transmembrane region" description="Helical" evidence="7">
    <location>
        <begin position="142"/>
        <end position="160"/>
    </location>
</feature>
<proteinExistence type="predicted"/>
<dbReference type="Gene3D" id="3.30.1330.40">
    <property type="entry name" value="RutC-like"/>
    <property type="match status" value="1"/>
</dbReference>
<dbReference type="CDD" id="cd03263">
    <property type="entry name" value="ABC_subfamily_A"/>
    <property type="match status" value="1"/>
</dbReference>
<keyword evidence="5 7" id="KW-1133">Transmembrane helix</keyword>
<evidence type="ECO:0000256" key="1">
    <source>
        <dbReference type="ARBA" id="ARBA00004141"/>
    </source>
</evidence>
<keyword evidence="6 7" id="KW-0472">Membrane</keyword>
<dbReference type="AlphaFoldDB" id="A0AA41MKY7"/>
<accession>A0AA41MKY7</accession>
<dbReference type="SUPFAM" id="SSF52540">
    <property type="entry name" value="P-loop containing nucleoside triphosphate hydrolases"/>
    <property type="match status" value="1"/>
</dbReference>
<feature type="domain" description="ABC transporter" evidence="8">
    <location>
        <begin position="292"/>
        <end position="530"/>
    </location>
</feature>
<evidence type="ECO:0000313" key="9">
    <source>
        <dbReference type="EMBL" id="MBZ3873801.1"/>
    </source>
</evidence>
<dbReference type="Pfam" id="PF00005">
    <property type="entry name" value="ABC_tran"/>
    <property type="match status" value="1"/>
</dbReference>
<name>A0AA41MKY7_SCICA</name>
<dbReference type="InterPro" id="IPR013525">
    <property type="entry name" value="ABC2_TM"/>
</dbReference>